<dbReference type="EMBL" id="BMKU01000006">
    <property type="protein sequence ID" value="GGG99693.1"/>
    <property type="molecule type" value="Genomic_DNA"/>
</dbReference>
<dbReference type="PANTHER" id="PTHR48050">
    <property type="entry name" value="STEROL 3-BETA-GLUCOSYLTRANSFERASE"/>
    <property type="match status" value="1"/>
</dbReference>
<evidence type="ECO:0000259" key="1">
    <source>
        <dbReference type="Pfam" id="PF03033"/>
    </source>
</evidence>
<dbReference type="GO" id="GO:0016740">
    <property type="term" value="F:transferase activity"/>
    <property type="evidence" value="ECO:0007669"/>
    <property type="project" value="UniProtKB-KW"/>
</dbReference>
<reference evidence="4" key="1">
    <citation type="journal article" date="2019" name="Int. J. Syst. Evol. Microbiol.">
        <title>The Global Catalogue of Microorganisms (GCM) 10K type strain sequencing project: providing services to taxonomists for standard genome sequencing and annotation.</title>
        <authorList>
            <consortium name="The Broad Institute Genomics Platform"/>
            <consortium name="The Broad Institute Genome Sequencing Center for Infectious Disease"/>
            <person name="Wu L."/>
            <person name="Ma J."/>
        </authorList>
    </citation>
    <scope>NUCLEOTIDE SEQUENCE [LARGE SCALE GENOMIC DNA]</scope>
    <source>
        <strain evidence="4">CGMCC 1.1927</strain>
    </source>
</reference>
<dbReference type="InterPro" id="IPR004276">
    <property type="entry name" value="GlycoTrans_28_N"/>
</dbReference>
<gene>
    <name evidence="3" type="ORF">GCM10011577_24060</name>
</gene>
<dbReference type="SUPFAM" id="SSF53756">
    <property type="entry name" value="UDP-Glycosyltransferase/glycogen phosphorylase"/>
    <property type="match status" value="1"/>
</dbReference>
<sequence length="403" mass="42059">MEHPAMKMMLLTAGTRGDVEPFFALARAAAARGHQVRIAIPENSGADTAGLDTVSLRMDFARLVSDQGVSPRAAARTFRTVIRPAVSQLLSAAVEHIAAYAPDVVVYHPKILSAPAAAHRLGIPSVLVETVPALTPTREFPSPIIPAASLGPLNRASYAPARAATLMFRRELQAALEILPGRTGPTTETRATLIPVSPHLLPRPSDWPASVHLTGHWAEKPAAAEIDDELSAFLEGGDFVYAGFGSMKAGDAAGRGTAIIEAARRNGLRVLVATGWGGIDIPAAAMGGDVLVRESVAHHMVLPRGAAAIHHGGAGTVHAVARAGVPSVVVPFIADQPFWGAVLHRRGLGPSPLPYRKLTADKLARALGEARSCRNQAARTGELMRAEDGTAVALGVLESLAGA</sequence>
<comment type="caution">
    <text evidence="3">The sequence shown here is derived from an EMBL/GenBank/DDBJ whole genome shotgun (WGS) entry which is preliminary data.</text>
</comment>
<dbReference type="Pfam" id="PF06722">
    <property type="entry name" value="EryCIII-like_C"/>
    <property type="match status" value="1"/>
</dbReference>
<dbReference type="CDD" id="cd03784">
    <property type="entry name" value="GT1_Gtf-like"/>
    <property type="match status" value="1"/>
</dbReference>
<dbReference type="PANTHER" id="PTHR48050:SF13">
    <property type="entry name" value="STEROL 3-BETA-GLUCOSYLTRANSFERASE UGT80A2"/>
    <property type="match status" value="1"/>
</dbReference>
<evidence type="ECO:0000313" key="3">
    <source>
        <dbReference type="EMBL" id="GGG99693.1"/>
    </source>
</evidence>
<dbReference type="InterPro" id="IPR002213">
    <property type="entry name" value="UDP_glucos_trans"/>
</dbReference>
<protein>
    <submittedName>
        <fullName evidence="3">Glycosyl transferase family 1</fullName>
    </submittedName>
</protein>
<organism evidence="3 4">
    <name type="scientific">Pseudarthrobacter polychromogenes</name>
    <dbReference type="NCBI Taxonomy" id="1676"/>
    <lineage>
        <taxon>Bacteria</taxon>
        <taxon>Bacillati</taxon>
        <taxon>Actinomycetota</taxon>
        <taxon>Actinomycetes</taxon>
        <taxon>Micrococcales</taxon>
        <taxon>Micrococcaceae</taxon>
        <taxon>Pseudarthrobacter</taxon>
    </lineage>
</organism>
<evidence type="ECO:0000313" key="4">
    <source>
        <dbReference type="Proteomes" id="UP000596938"/>
    </source>
</evidence>
<keyword evidence="3" id="KW-0808">Transferase</keyword>
<proteinExistence type="predicted"/>
<dbReference type="InterPro" id="IPR010610">
    <property type="entry name" value="EryCIII-like_C"/>
</dbReference>
<dbReference type="Pfam" id="PF03033">
    <property type="entry name" value="Glyco_transf_28"/>
    <property type="match status" value="1"/>
</dbReference>
<accession>A0ABQ1XPW5</accession>
<keyword evidence="4" id="KW-1185">Reference proteome</keyword>
<dbReference type="InterPro" id="IPR050426">
    <property type="entry name" value="Glycosyltransferase_28"/>
</dbReference>
<dbReference type="RefSeq" id="WP_229666432.1">
    <property type="nucleotide sequence ID" value="NZ_BAAAWV010000001.1"/>
</dbReference>
<feature type="domain" description="Erythromycin biosynthesis protein CIII-like C-terminal" evidence="2">
    <location>
        <begin position="290"/>
        <end position="378"/>
    </location>
</feature>
<dbReference type="Gene3D" id="3.40.50.2000">
    <property type="entry name" value="Glycogen Phosphorylase B"/>
    <property type="match status" value="2"/>
</dbReference>
<dbReference type="Proteomes" id="UP000596938">
    <property type="component" value="Unassembled WGS sequence"/>
</dbReference>
<name>A0ABQ1XPW5_9MICC</name>
<evidence type="ECO:0000259" key="2">
    <source>
        <dbReference type="Pfam" id="PF06722"/>
    </source>
</evidence>
<feature type="domain" description="Glycosyltransferase family 28 N-terminal" evidence="1">
    <location>
        <begin position="9"/>
        <end position="129"/>
    </location>
</feature>